<dbReference type="GO" id="GO:0005765">
    <property type="term" value="C:lysosomal membrane"/>
    <property type="evidence" value="ECO:0007669"/>
    <property type="project" value="UniProtKB-SubCell"/>
</dbReference>
<dbReference type="InterPro" id="IPR011701">
    <property type="entry name" value="MFS"/>
</dbReference>
<name>A0A1R2BIV5_9CILI</name>
<keyword evidence="5 25" id="KW-1133">Transmembrane helix</keyword>
<evidence type="ECO:0000256" key="17">
    <source>
        <dbReference type="ARBA" id="ARBA00044903"/>
    </source>
</evidence>
<gene>
    <name evidence="27" type="ORF">SteCoe_23926</name>
</gene>
<dbReference type="GO" id="GO:0022857">
    <property type="term" value="F:transmembrane transporter activity"/>
    <property type="evidence" value="ECO:0007669"/>
    <property type="project" value="InterPro"/>
</dbReference>
<comment type="catalytic activity">
    <reaction evidence="13">
        <text>L-alpha-aminoacyl-L-lysine(out) = L-alpha-aminoacyl-L-lysine(in)</text>
        <dbReference type="Rhea" id="RHEA:79383"/>
        <dbReference type="ChEBI" id="CHEBI:229966"/>
    </reaction>
</comment>
<dbReference type="PROSITE" id="PS50850">
    <property type="entry name" value="MFS"/>
    <property type="match status" value="1"/>
</dbReference>
<comment type="catalytic activity">
    <reaction evidence="12">
        <text>L-lysyl-L-alpha-amino acid(out) = L-lysyl-L-alpha-amino acid(in)</text>
        <dbReference type="Rhea" id="RHEA:79387"/>
        <dbReference type="ChEBI" id="CHEBI:229965"/>
    </reaction>
</comment>
<keyword evidence="6 25" id="KW-0472">Membrane</keyword>
<feature type="transmembrane region" description="Helical" evidence="25">
    <location>
        <begin position="246"/>
        <end position="271"/>
    </location>
</feature>
<comment type="catalytic activity">
    <reaction evidence="11">
        <text>L-alpha-aminoacyl-L-histidine(out) = L-alpha-aminoacyl-L-histidine(in)</text>
        <dbReference type="Rhea" id="RHEA:79375"/>
        <dbReference type="ChEBI" id="CHEBI:229967"/>
    </reaction>
</comment>
<protein>
    <recommendedName>
        <fullName evidence="21">Lysosomal dipeptide transporter MFSD1</fullName>
    </recommendedName>
    <alternativeName>
        <fullName evidence="22">Major facilitator superfamily domain-containing protein 1</fullName>
    </alternativeName>
</protein>
<feature type="transmembrane region" description="Helical" evidence="25">
    <location>
        <begin position="370"/>
        <end position="393"/>
    </location>
</feature>
<feature type="domain" description="Major facilitator superfamily (MFS) profile" evidence="26">
    <location>
        <begin position="30"/>
        <end position="435"/>
    </location>
</feature>
<feature type="transmembrane region" description="Helical" evidence="25">
    <location>
        <begin position="157"/>
        <end position="174"/>
    </location>
</feature>
<evidence type="ECO:0000256" key="21">
    <source>
        <dbReference type="ARBA" id="ARBA00044985"/>
    </source>
</evidence>
<dbReference type="AlphaFoldDB" id="A0A1R2BIV5"/>
<feature type="transmembrane region" description="Helical" evidence="25">
    <location>
        <begin position="311"/>
        <end position="331"/>
    </location>
</feature>
<feature type="transmembrane region" description="Helical" evidence="25">
    <location>
        <begin position="99"/>
        <end position="120"/>
    </location>
</feature>
<feature type="transmembrane region" description="Helical" evidence="25">
    <location>
        <begin position="337"/>
        <end position="358"/>
    </location>
</feature>
<comment type="catalytic activity">
    <reaction evidence="8">
        <text>L-lysyl-L-alanine(out) = L-lysyl-L-alanine(in)</text>
        <dbReference type="Rhea" id="RHEA:79399"/>
        <dbReference type="ChEBI" id="CHEBI:229954"/>
    </reaction>
</comment>
<evidence type="ECO:0000256" key="23">
    <source>
        <dbReference type="ARBA" id="ARBA00045709"/>
    </source>
</evidence>
<evidence type="ECO:0000256" key="14">
    <source>
        <dbReference type="ARBA" id="ARBA00044898"/>
    </source>
</evidence>
<evidence type="ECO:0000259" key="26">
    <source>
        <dbReference type="PROSITE" id="PS50850"/>
    </source>
</evidence>
<dbReference type="Gene3D" id="1.20.1250.20">
    <property type="entry name" value="MFS general substrate transporter like domains"/>
    <property type="match status" value="2"/>
</dbReference>
<comment type="catalytic activity">
    <reaction evidence="20">
        <text>L-lysyl-glycine(out) = L-lysyl-glycine(in)</text>
        <dbReference type="Rhea" id="RHEA:79407"/>
        <dbReference type="ChEBI" id="CHEBI:191202"/>
    </reaction>
</comment>
<evidence type="ECO:0000256" key="11">
    <source>
        <dbReference type="ARBA" id="ARBA00044884"/>
    </source>
</evidence>
<comment type="subunit">
    <text evidence="24">Homodimer. Interacts with lysosomal protein GLMP (via lumenal domain); the interaction starts while both proteins are still in the endoplasmic reticulum and is required for stabilization of MFSD1 in lysosomes but has no direct effect on its targeting to lysosomes or transporter activity.</text>
</comment>
<keyword evidence="4 25" id="KW-0812">Transmembrane</keyword>
<organism evidence="27 28">
    <name type="scientific">Stentor coeruleus</name>
    <dbReference type="NCBI Taxonomy" id="5963"/>
    <lineage>
        <taxon>Eukaryota</taxon>
        <taxon>Sar</taxon>
        <taxon>Alveolata</taxon>
        <taxon>Ciliophora</taxon>
        <taxon>Postciliodesmatophora</taxon>
        <taxon>Heterotrichea</taxon>
        <taxon>Heterotrichida</taxon>
        <taxon>Stentoridae</taxon>
        <taxon>Stentor</taxon>
    </lineage>
</organism>
<evidence type="ECO:0000256" key="19">
    <source>
        <dbReference type="ARBA" id="ARBA00044919"/>
    </source>
</evidence>
<evidence type="ECO:0000256" key="5">
    <source>
        <dbReference type="ARBA" id="ARBA00022989"/>
    </source>
</evidence>
<comment type="similarity">
    <text evidence="2">Belongs to the major facilitator superfamily.</text>
</comment>
<dbReference type="Pfam" id="PF07690">
    <property type="entry name" value="MFS_1"/>
    <property type="match status" value="1"/>
</dbReference>
<evidence type="ECO:0000256" key="8">
    <source>
        <dbReference type="ARBA" id="ARBA00044876"/>
    </source>
</evidence>
<dbReference type="InterPro" id="IPR036259">
    <property type="entry name" value="MFS_trans_sf"/>
</dbReference>
<evidence type="ECO:0000313" key="28">
    <source>
        <dbReference type="Proteomes" id="UP000187209"/>
    </source>
</evidence>
<dbReference type="PANTHER" id="PTHR23512:SF3">
    <property type="entry name" value="MAJOR FACILITATOR SUPERFAMILY DOMAIN-CONTAINING PROTEIN 1"/>
    <property type="match status" value="1"/>
</dbReference>
<evidence type="ECO:0000256" key="7">
    <source>
        <dbReference type="ARBA" id="ARBA00023228"/>
    </source>
</evidence>
<dbReference type="Proteomes" id="UP000187209">
    <property type="component" value="Unassembled WGS sequence"/>
</dbReference>
<dbReference type="InterPro" id="IPR052187">
    <property type="entry name" value="MFSD1"/>
</dbReference>
<dbReference type="OrthoDB" id="424834at2759"/>
<proteinExistence type="inferred from homology"/>
<evidence type="ECO:0000256" key="1">
    <source>
        <dbReference type="ARBA" id="ARBA00004155"/>
    </source>
</evidence>
<comment type="catalytic activity">
    <reaction evidence="9">
        <text>L-histidyl-glycine(out) = L-histidyl-glycine(in)</text>
        <dbReference type="Rhea" id="RHEA:79395"/>
        <dbReference type="ChEBI" id="CHEBI:229957"/>
    </reaction>
</comment>
<evidence type="ECO:0000256" key="24">
    <source>
        <dbReference type="ARBA" id="ARBA00046376"/>
    </source>
</evidence>
<comment type="function">
    <text evidence="23">Lysosomal dipeptide uniporter that selectively exports lysine, arginine or histidine-containing dipeptides with a net positive charge from the lysosome lumen into the cytosol. Could play a role in a specific type of protein O-glycosylation indirectly regulating macrophages migration and tissue invasion. Also essential for liver homeostasis.</text>
</comment>
<comment type="catalytic activity">
    <reaction evidence="15">
        <text>L-arginyl-L-alpha-amino acid(out) = L-arginyl-L-alpha-amino acid(in)</text>
        <dbReference type="Rhea" id="RHEA:79371"/>
        <dbReference type="ChEBI" id="CHEBI:84315"/>
    </reaction>
</comment>
<keyword evidence="3" id="KW-0813">Transport</keyword>
<feature type="transmembrane region" description="Helical" evidence="25">
    <location>
        <begin position="405"/>
        <end position="429"/>
    </location>
</feature>
<reference evidence="27 28" key="1">
    <citation type="submission" date="2016-11" db="EMBL/GenBank/DDBJ databases">
        <title>The macronuclear genome of Stentor coeruleus: a giant cell with tiny introns.</title>
        <authorList>
            <person name="Slabodnick M."/>
            <person name="Ruby J.G."/>
            <person name="Reiff S.B."/>
            <person name="Swart E.C."/>
            <person name="Gosai S."/>
            <person name="Prabakaran S."/>
            <person name="Witkowska E."/>
            <person name="Larue G.E."/>
            <person name="Fisher S."/>
            <person name="Freeman R.M."/>
            <person name="Gunawardena J."/>
            <person name="Chu W."/>
            <person name="Stover N.A."/>
            <person name="Gregory B.D."/>
            <person name="Nowacki M."/>
            <person name="Derisi J."/>
            <person name="Roy S.W."/>
            <person name="Marshall W.F."/>
            <person name="Sood P."/>
        </authorList>
    </citation>
    <scope>NUCLEOTIDE SEQUENCE [LARGE SCALE GENOMIC DNA]</scope>
    <source>
        <strain evidence="27">WM001</strain>
    </source>
</reference>
<evidence type="ECO:0000256" key="6">
    <source>
        <dbReference type="ARBA" id="ARBA00023136"/>
    </source>
</evidence>
<evidence type="ECO:0000256" key="3">
    <source>
        <dbReference type="ARBA" id="ARBA00022448"/>
    </source>
</evidence>
<evidence type="ECO:0000256" key="10">
    <source>
        <dbReference type="ARBA" id="ARBA00044881"/>
    </source>
</evidence>
<feature type="transmembrane region" description="Helical" evidence="25">
    <location>
        <begin position="283"/>
        <end position="304"/>
    </location>
</feature>
<evidence type="ECO:0000256" key="2">
    <source>
        <dbReference type="ARBA" id="ARBA00008335"/>
    </source>
</evidence>
<feature type="transmembrane region" description="Helical" evidence="25">
    <location>
        <begin position="194"/>
        <end position="212"/>
    </location>
</feature>
<evidence type="ECO:0000256" key="13">
    <source>
        <dbReference type="ARBA" id="ARBA00044893"/>
    </source>
</evidence>
<evidence type="ECO:0000256" key="18">
    <source>
        <dbReference type="ARBA" id="ARBA00044912"/>
    </source>
</evidence>
<dbReference type="PANTHER" id="PTHR23512">
    <property type="entry name" value="MAJOR FACILITATOR SUPERFAMILY DOMAIN-CONTAINING PROTEIN 1"/>
    <property type="match status" value="1"/>
</dbReference>
<evidence type="ECO:0000256" key="22">
    <source>
        <dbReference type="ARBA" id="ARBA00045018"/>
    </source>
</evidence>
<sequence>MDDNFQEAKIYILEESTKDKPIDPSTTKKRYITLFFACLICVGSYFCYHNPAALEKKLKSKLNMTSVEYNLLYSVYSFPNLIFPIIGGVIMDKFGARPLVFLSTILVTAGQAIFAFGVSVGSFPLALLGRGVFGCGGENLDLGQSFIDIAWFEGRELSMAFGLGSAISMLGIVFNDNTEPVIADKFNVDTGLWFGFLICIGSLIAALIVIVIDRRREKLLGIKKKSERPESEKFKFKDIKEFDKTYWILLINCITSETSVYCFEYIASGFFQDRFGFSSVEAGFIMSTTFFIAALSSPIIGFITDKFGKRMIFLISSGLFSTLFHISFMIIPDTNKPIYPLFFMLLLGLSYSIYNTVYWAALTYIVDSKLIGTAMGTSYVVSNLGLILIPPLIGYVQDTTHLYKGYFWVSFCLALLGFLGVLSGIWVHLIDMKNGKVLHSADPVKARNQWKLLPSNKSSVFVDIVN</sequence>
<comment type="caution">
    <text evidence="27">The sequence shown here is derived from an EMBL/GenBank/DDBJ whole genome shotgun (WGS) entry which is preliminary data.</text>
</comment>
<evidence type="ECO:0000256" key="25">
    <source>
        <dbReference type="SAM" id="Phobius"/>
    </source>
</evidence>
<feature type="transmembrane region" description="Helical" evidence="25">
    <location>
        <begin position="69"/>
        <end position="87"/>
    </location>
</feature>
<evidence type="ECO:0000256" key="9">
    <source>
        <dbReference type="ARBA" id="ARBA00044878"/>
    </source>
</evidence>
<comment type="catalytic activity">
    <reaction evidence="18">
        <text>L-histidyl-L-alpha-amino acid(out) = L-histidyl-L-alpha-amino acid(in)</text>
        <dbReference type="Rhea" id="RHEA:79379"/>
        <dbReference type="ChEBI" id="CHEBI:229964"/>
    </reaction>
</comment>
<comment type="catalytic activity">
    <reaction evidence="10">
        <text>L-alpha-aminoacyl-L-arginine(out) = L-alpha-aminoacyl-L-arginine(in)</text>
        <dbReference type="Rhea" id="RHEA:79367"/>
        <dbReference type="ChEBI" id="CHEBI:229968"/>
    </reaction>
</comment>
<comment type="catalytic activity">
    <reaction evidence="17">
        <text>L-arginyl-glycine(out) = L-arginyl-glycine(in)</text>
        <dbReference type="Rhea" id="RHEA:79391"/>
        <dbReference type="ChEBI" id="CHEBI:229955"/>
    </reaction>
</comment>
<evidence type="ECO:0000256" key="20">
    <source>
        <dbReference type="ARBA" id="ARBA00044924"/>
    </source>
</evidence>
<feature type="transmembrane region" description="Helical" evidence="25">
    <location>
        <begin position="31"/>
        <end position="48"/>
    </location>
</feature>
<comment type="catalytic activity">
    <reaction evidence="19">
        <text>L-alanyl-L-lysine(out) = L-alanyl-L-lysine(in)</text>
        <dbReference type="Rhea" id="RHEA:79415"/>
        <dbReference type="ChEBI" id="CHEBI:192470"/>
    </reaction>
</comment>
<evidence type="ECO:0000313" key="27">
    <source>
        <dbReference type="EMBL" id="OMJ76654.1"/>
    </source>
</evidence>
<comment type="catalytic activity">
    <reaction evidence="14">
        <text>L-aspartyl-L-lysine(out) = L-aspartyl-L-lysine(in)</text>
        <dbReference type="Rhea" id="RHEA:79411"/>
        <dbReference type="ChEBI" id="CHEBI:229953"/>
    </reaction>
</comment>
<accession>A0A1R2BIV5</accession>
<keyword evidence="28" id="KW-1185">Reference proteome</keyword>
<evidence type="ECO:0000256" key="12">
    <source>
        <dbReference type="ARBA" id="ARBA00044891"/>
    </source>
</evidence>
<evidence type="ECO:0000256" key="4">
    <source>
        <dbReference type="ARBA" id="ARBA00022692"/>
    </source>
</evidence>
<dbReference type="InterPro" id="IPR020846">
    <property type="entry name" value="MFS_dom"/>
</dbReference>
<dbReference type="EMBL" id="MPUH01000619">
    <property type="protein sequence ID" value="OMJ76654.1"/>
    <property type="molecule type" value="Genomic_DNA"/>
</dbReference>
<comment type="subcellular location">
    <subcellularLocation>
        <location evidence="1">Lysosome membrane</location>
        <topology evidence="1">Multi-pass membrane protein</topology>
    </subcellularLocation>
</comment>
<comment type="catalytic activity">
    <reaction evidence="16">
        <text>L-lysyl-L-lysine(out) = L-lysyl-L-lysine(in)</text>
        <dbReference type="Rhea" id="RHEA:79403"/>
        <dbReference type="ChEBI" id="CHEBI:229956"/>
    </reaction>
</comment>
<evidence type="ECO:0000256" key="16">
    <source>
        <dbReference type="ARBA" id="ARBA00044900"/>
    </source>
</evidence>
<keyword evidence="7" id="KW-0458">Lysosome</keyword>
<evidence type="ECO:0000256" key="15">
    <source>
        <dbReference type="ARBA" id="ARBA00044899"/>
    </source>
</evidence>
<dbReference type="SUPFAM" id="SSF103473">
    <property type="entry name" value="MFS general substrate transporter"/>
    <property type="match status" value="1"/>
</dbReference>